<dbReference type="PANTHER" id="PTHR21600:SF44">
    <property type="entry name" value="RIBOSOMAL LARGE SUBUNIT PSEUDOURIDINE SYNTHASE D"/>
    <property type="match status" value="1"/>
</dbReference>
<dbReference type="InterPro" id="IPR006225">
    <property type="entry name" value="PsdUridine_synth_RluC/D"/>
</dbReference>
<name>A0A1T5MGU3_9FIRM</name>
<proteinExistence type="inferred from homology"/>
<dbReference type="CDD" id="cd02869">
    <property type="entry name" value="PseudoU_synth_RluA_like"/>
    <property type="match status" value="1"/>
</dbReference>
<dbReference type="InterPro" id="IPR006145">
    <property type="entry name" value="PsdUridine_synth_RsuA/RluA"/>
</dbReference>
<dbReference type="CDD" id="cd00165">
    <property type="entry name" value="S4"/>
    <property type="match status" value="1"/>
</dbReference>
<dbReference type="Pfam" id="PF01479">
    <property type="entry name" value="S4"/>
    <property type="match status" value="1"/>
</dbReference>
<keyword evidence="3 6" id="KW-0694">RNA-binding</keyword>
<keyword evidence="10" id="KW-1185">Reference proteome</keyword>
<dbReference type="SUPFAM" id="SSF55120">
    <property type="entry name" value="Pseudouridine synthase"/>
    <property type="match status" value="1"/>
</dbReference>
<organism evidence="9 10">
    <name type="scientific">Maledivibacter halophilus</name>
    <dbReference type="NCBI Taxonomy" id="36842"/>
    <lineage>
        <taxon>Bacteria</taxon>
        <taxon>Bacillati</taxon>
        <taxon>Bacillota</taxon>
        <taxon>Clostridia</taxon>
        <taxon>Peptostreptococcales</taxon>
        <taxon>Caminicellaceae</taxon>
        <taxon>Maledivibacter</taxon>
    </lineage>
</organism>
<dbReference type="FunFam" id="3.30.2350.10:FF:000006">
    <property type="entry name" value="Pseudouridine synthase"/>
    <property type="match status" value="1"/>
</dbReference>
<dbReference type="InterPro" id="IPR006224">
    <property type="entry name" value="PsdUridine_synth_RluA-like_CS"/>
</dbReference>
<dbReference type="InterPro" id="IPR020103">
    <property type="entry name" value="PsdUridine_synth_cat_dom_sf"/>
</dbReference>
<dbReference type="RefSeq" id="WP_334293321.1">
    <property type="nucleotide sequence ID" value="NZ_FUZT01000015.1"/>
</dbReference>
<evidence type="ECO:0000313" key="10">
    <source>
        <dbReference type="Proteomes" id="UP000190285"/>
    </source>
</evidence>
<dbReference type="InterPro" id="IPR036986">
    <property type="entry name" value="S4_RNA-bd_sf"/>
</dbReference>
<dbReference type="STRING" id="36842.SAMN02194393_04684"/>
<dbReference type="EMBL" id="FUZT01000015">
    <property type="protein sequence ID" value="SKC87283.1"/>
    <property type="molecule type" value="Genomic_DNA"/>
</dbReference>
<sequence>MLKELKLIVENIEESLRLDLYISKELNDISRSYVQKLIKSGNVRVNNEIIYSKKYKISEEDEIDIEIPEPEKLKLEPENIPIEIIYEDKDLLVVNKPQGMVVHPAPGHYSGTLVNALLYHSKSLSSINGIIRPGIVHRIDKDTSGLLMIAKNNKAHNSLAAQLKEHSINRVYYALVNGNIKVGSGTIDAPIGRHPVNRLKRAVVEKNSKKAVTHFKVIESYSGYTLVELKLETGRTHQIRVHMSYLGYPLVGDPLYGIKKKKFNLKGQMLHAKVLGFIHPTTLKYMEFNSELPEYFKALLKKMQRRK</sequence>
<reference evidence="9 10" key="1">
    <citation type="submission" date="2017-02" db="EMBL/GenBank/DDBJ databases">
        <authorList>
            <person name="Peterson S.W."/>
        </authorList>
    </citation>
    <scope>NUCLEOTIDE SEQUENCE [LARGE SCALE GENOMIC DNA]</scope>
    <source>
        <strain evidence="9 10">M1</strain>
    </source>
</reference>
<dbReference type="InterPro" id="IPR002942">
    <property type="entry name" value="S4_RNA-bd"/>
</dbReference>
<dbReference type="GO" id="GO:0120159">
    <property type="term" value="F:rRNA pseudouridine synthase activity"/>
    <property type="evidence" value="ECO:0007669"/>
    <property type="project" value="UniProtKB-ARBA"/>
</dbReference>
<feature type="active site" evidence="5">
    <location>
        <position position="140"/>
    </location>
</feature>
<feature type="domain" description="RNA-binding S4" evidence="8">
    <location>
        <begin position="16"/>
        <end position="81"/>
    </location>
</feature>
<dbReference type="GO" id="GO:0003723">
    <property type="term" value="F:RNA binding"/>
    <property type="evidence" value="ECO:0007669"/>
    <property type="project" value="UniProtKB-KW"/>
</dbReference>
<evidence type="ECO:0000256" key="3">
    <source>
        <dbReference type="ARBA" id="ARBA00022884"/>
    </source>
</evidence>
<comment type="similarity">
    <text evidence="2 7">Belongs to the pseudouridine synthase RluA family.</text>
</comment>
<dbReference type="Gene3D" id="3.10.290.10">
    <property type="entry name" value="RNA-binding S4 domain"/>
    <property type="match status" value="1"/>
</dbReference>
<evidence type="ECO:0000313" key="9">
    <source>
        <dbReference type="EMBL" id="SKC87283.1"/>
    </source>
</evidence>
<keyword evidence="4 7" id="KW-0413">Isomerase</keyword>
<evidence type="ECO:0000256" key="2">
    <source>
        <dbReference type="ARBA" id="ARBA00010876"/>
    </source>
</evidence>
<evidence type="ECO:0000256" key="6">
    <source>
        <dbReference type="PROSITE-ProRule" id="PRU00182"/>
    </source>
</evidence>
<dbReference type="PROSITE" id="PS50889">
    <property type="entry name" value="S4"/>
    <property type="match status" value="1"/>
</dbReference>
<dbReference type="EC" id="5.4.99.-" evidence="7"/>
<evidence type="ECO:0000256" key="1">
    <source>
        <dbReference type="ARBA" id="ARBA00000073"/>
    </source>
</evidence>
<dbReference type="SUPFAM" id="SSF55174">
    <property type="entry name" value="Alpha-L RNA-binding motif"/>
    <property type="match status" value="1"/>
</dbReference>
<dbReference type="Gene3D" id="3.30.2350.10">
    <property type="entry name" value="Pseudouridine synthase"/>
    <property type="match status" value="1"/>
</dbReference>
<protein>
    <recommendedName>
        <fullName evidence="7">Pseudouridine synthase</fullName>
        <ecNumber evidence="7">5.4.99.-</ecNumber>
    </recommendedName>
</protein>
<comment type="catalytic activity">
    <reaction evidence="1 7">
        <text>a uridine in RNA = a pseudouridine in RNA</text>
        <dbReference type="Rhea" id="RHEA:48348"/>
        <dbReference type="Rhea" id="RHEA-COMP:12068"/>
        <dbReference type="Rhea" id="RHEA-COMP:12069"/>
        <dbReference type="ChEBI" id="CHEBI:65314"/>
        <dbReference type="ChEBI" id="CHEBI:65315"/>
    </reaction>
</comment>
<dbReference type="InterPro" id="IPR050188">
    <property type="entry name" value="RluA_PseudoU_synthase"/>
</dbReference>
<evidence type="ECO:0000256" key="5">
    <source>
        <dbReference type="PIRSR" id="PIRSR606225-1"/>
    </source>
</evidence>
<dbReference type="PANTHER" id="PTHR21600">
    <property type="entry name" value="MITOCHONDRIAL RNA PSEUDOURIDINE SYNTHASE"/>
    <property type="match status" value="1"/>
</dbReference>
<evidence type="ECO:0000256" key="7">
    <source>
        <dbReference type="RuleBase" id="RU362028"/>
    </source>
</evidence>
<dbReference type="AlphaFoldDB" id="A0A1T5MGU3"/>
<dbReference type="NCBIfam" id="TIGR00005">
    <property type="entry name" value="rluA_subfam"/>
    <property type="match status" value="1"/>
</dbReference>
<dbReference type="PROSITE" id="PS01129">
    <property type="entry name" value="PSI_RLU"/>
    <property type="match status" value="1"/>
</dbReference>
<gene>
    <name evidence="9" type="ORF">SAMN02194393_04684</name>
</gene>
<dbReference type="GO" id="GO:0000455">
    <property type="term" value="P:enzyme-directed rRNA pseudouridine synthesis"/>
    <property type="evidence" value="ECO:0007669"/>
    <property type="project" value="TreeGrafter"/>
</dbReference>
<comment type="function">
    <text evidence="7">Responsible for synthesis of pseudouridine from uracil.</text>
</comment>
<evidence type="ECO:0000259" key="8">
    <source>
        <dbReference type="SMART" id="SM00363"/>
    </source>
</evidence>
<dbReference type="SMART" id="SM00363">
    <property type="entry name" value="S4"/>
    <property type="match status" value="1"/>
</dbReference>
<dbReference type="Pfam" id="PF00849">
    <property type="entry name" value="PseudoU_synth_2"/>
    <property type="match status" value="1"/>
</dbReference>
<evidence type="ECO:0000256" key="4">
    <source>
        <dbReference type="ARBA" id="ARBA00023235"/>
    </source>
</evidence>
<dbReference type="Proteomes" id="UP000190285">
    <property type="component" value="Unassembled WGS sequence"/>
</dbReference>
<accession>A0A1T5MGU3</accession>